<evidence type="ECO:0000313" key="1">
    <source>
        <dbReference type="EMBL" id="KAF2664268.1"/>
    </source>
</evidence>
<dbReference type="OrthoDB" id="5397846at2759"/>
<keyword evidence="2" id="KW-1185">Reference proteome</keyword>
<dbReference type="InterPro" id="IPR038883">
    <property type="entry name" value="AN11006-like"/>
</dbReference>
<protein>
    <submittedName>
        <fullName evidence="1">Uncharacterized protein</fullName>
    </submittedName>
</protein>
<evidence type="ECO:0000313" key="2">
    <source>
        <dbReference type="Proteomes" id="UP000799302"/>
    </source>
</evidence>
<dbReference type="EMBL" id="MU004243">
    <property type="protein sequence ID" value="KAF2664268.1"/>
    <property type="molecule type" value="Genomic_DNA"/>
</dbReference>
<proteinExistence type="predicted"/>
<dbReference type="AlphaFoldDB" id="A0A6A6TZI0"/>
<organism evidence="1 2">
    <name type="scientific">Microthyrium microscopicum</name>
    <dbReference type="NCBI Taxonomy" id="703497"/>
    <lineage>
        <taxon>Eukaryota</taxon>
        <taxon>Fungi</taxon>
        <taxon>Dikarya</taxon>
        <taxon>Ascomycota</taxon>
        <taxon>Pezizomycotina</taxon>
        <taxon>Dothideomycetes</taxon>
        <taxon>Dothideomycetes incertae sedis</taxon>
        <taxon>Microthyriales</taxon>
        <taxon>Microthyriaceae</taxon>
        <taxon>Microthyrium</taxon>
    </lineage>
</organism>
<reference evidence="1" key="1">
    <citation type="journal article" date="2020" name="Stud. Mycol.">
        <title>101 Dothideomycetes genomes: a test case for predicting lifestyles and emergence of pathogens.</title>
        <authorList>
            <person name="Haridas S."/>
            <person name="Albert R."/>
            <person name="Binder M."/>
            <person name="Bloem J."/>
            <person name="Labutti K."/>
            <person name="Salamov A."/>
            <person name="Andreopoulos B."/>
            <person name="Baker S."/>
            <person name="Barry K."/>
            <person name="Bills G."/>
            <person name="Bluhm B."/>
            <person name="Cannon C."/>
            <person name="Castanera R."/>
            <person name="Culley D."/>
            <person name="Daum C."/>
            <person name="Ezra D."/>
            <person name="Gonzalez J."/>
            <person name="Henrissat B."/>
            <person name="Kuo A."/>
            <person name="Liang C."/>
            <person name="Lipzen A."/>
            <person name="Lutzoni F."/>
            <person name="Magnuson J."/>
            <person name="Mondo S."/>
            <person name="Nolan M."/>
            <person name="Ohm R."/>
            <person name="Pangilinan J."/>
            <person name="Park H.-J."/>
            <person name="Ramirez L."/>
            <person name="Alfaro M."/>
            <person name="Sun H."/>
            <person name="Tritt A."/>
            <person name="Yoshinaga Y."/>
            <person name="Zwiers L.-H."/>
            <person name="Turgeon B."/>
            <person name="Goodwin S."/>
            <person name="Spatafora J."/>
            <person name="Crous P."/>
            <person name="Grigoriev I."/>
        </authorList>
    </citation>
    <scope>NUCLEOTIDE SEQUENCE</scope>
    <source>
        <strain evidence="1">CBS 115976</strain>
    </source>
</reference>
<gene>
    <name evidence="1" type="ORF">BT63DRAFT_105255</name>
</gene>
<dbReference type="PANTHER" id="PTHR42085:SF2">
    <property type="entry name" value="F-BOX DOMAIN-CONTAINING PROTEIN"/>
    <property type="match status" value="1"/>
</dbReference>
<dbReference type="Proteomes" id="UP000799302">
    <property type="component" value="Unassembled WGS sequence"/>
</dbReference>
<accession>A0A6A6TZI0</accession>
<name>A0A6A6TZI0_9PEZI</name>
<sequence>MNAQDAHATINIAKSSNTSANLRRDTFPFLSLPPEMRNEIYGWCLAMHDNEPLIMKDTVTLVPEKVISNTGLLQIRIYPTKGPCRLNRAEGRSRAVPLITSILRINKQIHAEAASLLYSRLLSLQSYKAMAIFLGELAHSIASSFGKFIFELLDMTST</sequence>
<dbReference type="PANTHER" id="PTHR42085">
    <property type="entry name" value="F-BOX DOMAIN-CONTAINING PROTEIN"/>
    <property type="match status" value="1"/>
</dbReference>